<dbReference type="Proteomes" id="UP000018731">
    <property type="component" value="Unassembled WGS sequence"/>
</dbReference>
<dbReference type="EMBL" id="AZJI01000005">
    <property type="protein sequence ID" value="ETD23570.1"/>
    <property type="molecule type" value="Genomic_DNA"/>
</dbReference>
<feature type="signal peptide" evidence="1">
    <location>
        <begin position="1"/>
        <end position="35"/>
    </location>
</feature>
<feature type="chain" id="PRO_5004767432" description="Outer membrane protein beta-barrel domain-containing protein" evidence="1">
    <location>
        <begin position="36"/>
        <end position="254"/>
    </location>
</feature>
<dbReference type="AlphaFoldDB" id="V8C988"/>
<dbReference type="PRINTS" id="PR01776">
    <property type="entry name" value="HPOMPFAMILY"/>
</dbReference>
<proteinExistence type="predicted"/>
<reference evidence="2 3" key="1">
    <citation type="journal article" date="2014" name="Genome Announc.">
        <title>Draft genome sequences of six enterohepatic helicobacter species isolated from humans and one from rhesus macaques.</title>
        <authorList>
            <person name="Shen Z."/>
            <person name="Sheh A."/>
            <person name="Young S.K."/>
            <person name="Abouelliel A."/>
            <person name="Ward D.V."/>
            <person name="Earl A.M."/>
            <person name="Fox J.G."/>
        </authorList>
    </citation>
    <scope>NUCLEOTIDE SEQUENCE [LARGE SCALE GENOMIC DNA]</scope>
    <source>
        <strain evidence="2 3">MIT 99-5501</strain>
    </source>
</reference>
<sequence>MATNSISKTKSKVLTRTFGALSLALLGLGSGIASAEESAVFAGVEVGYAASAFENKITVSATGFNQSQSAKYSGDGVKYGLVVGYKQFFTPHFGLRYYANVSLHHAELKSNTVARDYGWKTKVNGTLINYGGNIDALVNFVANDALDFGAFLGVGVGGMTWMGKDLDDHEDYAQSLNSAWSLTSTGLDVALNAGVRLGVGDRHGFELVARIPFIKTTLLDESGSGVIQGAQVNAKLVNYLSHTYAITARYTFSF</sequence>
<name>V8C988_9HELI</name>
<keyword evidence="1" id="KW-0732">Signal</keyword>
<comment type="caution">
    <text evidence="2">The sequence shown here is derived from an EMBL/GenBank/DDBJ whole genome shotgun (WGS) entry which is preliminary data.</text>
</comment>
<keyword evidence="3" id="KW-1185">Reference proteome</keyword>
<evidence type="ECO:0000313" key="2">
    <source>
        <dbReference type="EMBL" id="ETD23570.1"/>
    </source>
</evidence>
<evidence type="ECO:0000256" key="1">
    <source>
        <dbReference type="SAM" id="SignalP"/>
    </source>
</evidence>
<protein>
    <recommendedName>
        <fullName evidence="4">Outer membrane protein beta-barrel domain-containing protein</fullName>
    </recommendedName>
</protein>
<dbReference type="Pfam" id="PF01856">
    <property type="entry name" value="HP_OMP"/>
    <property type="match status" value="1"/>
</dbReference>
<accession>V8C988</accession>
<dbReference type="PATRIC" id="fig|1357400.3.peg.1841"/>
<dbReference type="RefSeq" id="WP_023928117.1">
    <property type="nucleotide sequence ID" value="NZ_KI669454.1"/>
</dbReference>
<organism evidence="2 3">
    <name type="scientific">Helicobacter macacae MIT 99-5501</name>
    <dbReference type="NCBI Taxonomy" id="1357400"/>
    <lineage>
        <taxon>Bacteria</taxon>
        <taxon>Pseudomonadati</taxon>
        <taxon>Campylobacterota</taxon>
        <taxon>Epsilonproteobacteria</taxon>
        <taxon>Campylobacterales</taxon>
        <taxon>Helicobacteraceae</taxon>
        <taxon>Helicobacter</taxon>
    </lineage>
</organism>
<evidence type="ECO:0000313" key="3">
    <source>
        <dbReference type="Proteomes" id="UP000018731"/>
    </source>
</evidence>
<dbReference type="InterPro" id="IPR002718">
    <property type="entry name" value="OMP_Helicobacter"/>
</dbReference>
<evidence type="ECO:0008006" key="4">
    <source>
        <dbReference type="Google" id="ProtNLM"/>
    </source>
</evidence>
<dbReference type="HOGENOM" id="CLU_026212_4_0_7"/>
<gene>
    <name evidence="2" type="ORF">HMPREF2086_01375</name>
</gene>